<evidence type="ECO:0000256" key="3">
    <source>
        <dbReference type="ARBA" id="ARBA00022527"/>
    </source>
</evidence>
<keyword evidence="9" id="KW-0067">ATP-binding</keyword>
<dbReference type="PANTHER" id="PTHR39559:SF1">
    <property type="entry name" value="ISOCITRATE DEHYDROGENASE KINASE_PHOSPHATASE"/>
    <property type="match status" value="1"/>
</dbReference>
<dbReference type="GO" id="GO:0008772">
    <property type="term" value="F:[isocitrate dehydrogenase (NADP+)] kinase activity"/>
    <property type="evidence" value="ECO:0007669"/>
    <property type="project" value="InterPro"/>
</dbReference>
<feature type="domain" description="Isocitrate dehydrogenase kinase/phosphatase (AceK) regulatory" evidence="12">
    <location>
        <begin position="11"/>
        <end position="308"/>
    </location>
</feature>
<keyword evidence="2" id="KW-0963">Cytoplasm</keyword>
<dbReference type="HAMAP" id="MF_00747">
    <property type="entry name" value="AceK"/>
    <property type="match status" value="1"/>
</dbReference>
<evidence type="ECO:0000313" key="14">
    <source>
        <dbReference type="Proteomes" id="UP000223913"/>
    </source>
</evidence>
<keyword evidence="14" id="KW-1185">Reference proteome</keyword>
<keyword evidence="3" id="KW-0723">Serine/threonine-protein kinase</keyword>
<dbReference type="NCBIfam" id="NF002804">
    <property type="entry name" value="PRK02946.1"/>
    <property type="match status" value="1"/>
</dbReference>
<dbReference type="Pfam" id="PF06315">
    <property type="entry name" value="AceK_kinase"/>
    <property type="match status" value="1"/>
</dbReference>
<keyword evidence="4" id="KW-0816">Tricarboxylic acid cycle</keyword>
<dbReference type="InterPro" id="IPR046854">
    <property type="entry name" value="AceK_regulatory"/>
</dbReference>
<sequence length="576" mass="68678">MFEKLIPYDVAHIILGDYTIYHREYKRITKRAKIRFERRDWKGIQADSNERITLYRDMVGSTTEKVLEFLGENRHHRDTWHMVKQMFTEEIFNFNSRNIAETYYNSVFRHSHKGLSVDEELMYVQATGTYREFKSRVPIYHTLYLLEPFHHTIRQLFACYTFDAPYEDLERDIFYISDTLEKKLKSLNYHGNNSRIELLKALFFRNKAAYIVGRLMLEEHSWPFVIPLLHKEKGIFADTVLLEINDVSSIFGYNRSYFLTDTDIASEMVDFLRTILPTKSMGELYNSIGFEKHGKTVMFRDFLRHLYMTEDKFISAPGIKGLVMIVFTLPSYPFVFKVIKDRFPAPKKVTEKEVKEKYQLVSTHDRVGRMADSHMFENFVFERDRFSEELIEELLEDAPSKILLTDETIQITHLYVEKRMVPLNLYLETATIEEAEEVINEYGKAIKQMAAVNIFPGDMLLKNFGVTRLRRVVFYDYDEIGFLTDYNFRIIPPARDIEQEMSGEPWYSVGPMDVFPEEFPRFLIGRKEIRDIFQRLHGNLFTAKYWIDVQERLKRDELVDVYPYRQRLRFSKVYNL</sequence>
<dbReference type="PANTHER" id="PTHR39559">
    <property type="match status" value="1"/>
</dbReference>
<comment type="caution">
    <text evidence="13">The sequence shown here is derived from an EMBL/GenBank/DDBJ whole genome shotgun (WGS) entry which is preliminary data.</text>
</comment>
<accession>A0A2D0NGP4</accession>
<dbReference type="RefSeq" id="WP_099149005.1">
    <property type="nucleotide sequence ID" value="NZ_PDUD01000009.1"/>
</dbReference>
<organism evidence="13 14">
    <name type="scientific">Flavilitoribacter nigricans (strain ATCC 23147 / DSM 23189 / NBRC 102662 / NCIMB 1420 / SS-2)</name>
    <name type="common">Lewinella nigricans</name>
    <dbReference type="NCBI Taxonomy" id="1122177"/>
    <lineage>
        <taxon>Bacteria</taxon>
        <taxon>Pseudomonadati</taxon>
        <taxon>Bacteroidota</taxon>
        <taxon>Saprospiria</taxon>
        <taxon>Saprospirales</taxon>
        <taxon>Lewinellaceae</taxon>
        <taxon>Flavilitoribacter</taxon>
    </lineage>
</organism>
<dbReference type="GO" id="GO:0006097">
    <property type="term" value="P:glyoxylate cycle"/>
    <property type="evidence" value="ECO:0007669"/>
    <property type="project" value="UniProtKB-KW"/>
</dbReference>
<evidence type="ECO:0000256" key="5">
    <source>
        <dbReference type="ARBA" id="ARBA00022679"/>
    </source>
</evidence>
<dbReference type="AlphaFoldDB" id="A0A2D0NGP4"/>
<keyword evidence="6" id="KW-0547">Nucleotide-binding</keyword>
<dbReference type="Pfam" id="PF20423">
    <property type="entry name" value="AceK_regulatory"/>
    <property type="match status" value="1"/>
</dbReference>
<dbReference type="GO" id="GO:0016208">
    <property type="term" value="F:AMP binding"/>
    <property type="evidence" value="ECO:0007669"/>
    <property type="project" value="TreeGrafter"/>
</dbReference>
<evidence type="ECO:0000256" key="7">
    <source>
        <dbReference type="ARBA" id="ARBA00022777"/>
    </source>
</evidence>
<evidence type="ECO:0000259" key="11">
    <source>
        <dbReference type="Pfam" id="PF06315"/>
    </source>
</evidence>
<evidence type="ECO:0000256" key="1">
    <source>
        <dbReference type="ARBA" id="ARBA00022435"/>
    </source>
</evidence>
<evidence type="ECO:0000256" key="2">
    <source>
        <dbReference type="ARBA" id="ARBA00022490"/>
    </source>
</evidence>
<dbReference type="OrthoDB" id="5287793at2"/>
<evidence type="ECO:0000256" key="10">
    <source>
        <dbReference type="ARBA" id="ARBA00022912"/>
    </source>
</evidence>
<gene>
    <name evidence="13" type="ORF">CRP01_05495</name>
</gene>
<dbReference type="GO" id="GO:0005737">
    <property type="term" value="C:cytoplasm"/>
    <property type="evidence" value="ECO:0007669"/>
    <property type="project" value="InterPro"/>
</dbReference>
<evidence type="ECO:0000256" key="9">
    <source>
        <dbReference type="ARBA" id="ARBA00022840"/>
    </source>
</evidence>
<reference evidence="13 14" key="1">
    <citation type="submission" date="2017-10" db="EMBL/GenBank/DDBJ databases">
        <title>The draft genome sequence of Lewinella nigricans NBRC 102662.</title>
        <authorList>
            <person name="Wang K."/>
        </authorList>
    </citation>
    <scope>NUCLEOTIDE SEQUENCE [LARGE SCALE GENOMIC DNA]</scope>
    <source>
        <strain evidence="13 14">NBRC 102662</strain>
    </source>
</reference>
<evidence type="ECO:0000259" key="12">
    <source>
        <dbReference type="Pfam" id="PF20423"/>
    </source>
</evidence>
<dbReference type="PIRSF" id="PIRSF000719">
    <property type="entry name" value="AceK"/>
    <property type="match status" value="1"/>
</dbReference>
<dbReference type="InterPro" id="IPR046855">
    <property type="entry name" value="AceK_kinase"/>
</dbReference>
<protein>
    <submittedName>
        <fullName evidence="13">Bifunctional isocitrate dehydrogenase kinase/phosphatase</fullName>
    </submittedName>
</protein>
<dbReference type="GO" id="GO:0004721">
    <property type="term" value="F:phosphoprotein phosphatase activity"/>
    <property type="evidence" value="ECO:0007669"/>
    <property type="project" value="UniProtKB-KW"/>
</dbReference>
<keyword evidence="10" id="KW-0904">Protein phosphatase</keyword>
<evidence type="ECO:0000313" key="13">
    <source>
        <dbReference type="EMBL" id="PHN07556.1"/>
    </source>
</evidence>
<feature type="domain" description="Isocitrate dehydrogenase kinase/phosphatase (AceK) kinase" evidence="11">
    <location>
        <begin position="311"/>
        <end position="566"/>
    </location>
</feature>
<dbReference type="EMBL" id="PDUD01000009">
    <property type="protein sequence ID" value="PHN07556.1"/>
    <property type="molecule type" value="Genomic_DNA"/>
</dbReference>
<keyword evidence="5" id="KW-0808">Transferase</keyword>
<dbReference type="Proteomes" id="UP000223913">
    <property type="component" value="Unassembled WGS sequence"/>
</dbReference>
<dbReference type="GO" id="GO:0005524">
    <property type="term" value="F:ATP binding"/>
    <property type="evidence" value="ECO:0007669"/>
    <property type="project" value="UniProtKB-KW"/>
</dbReference>
<dbReference type="GO" id="GO:0004674">
    <property type="term" value="F:protein serine/threonine kinase activity"/>
    <property type="evidence" value="ECO:0007669"/>
    <property type="project" value="UniProtKB-KW"/>
</dbReference>
<evidence type="ECO:0000256" key="4">
    <source>
        <dbReference type="ARBA" id="ARBA00022532"/>
    </source>
</evidence>
<name>A0A2D0NGP4_FLAN2</name>
<evidence type="ECO:0000256" key="8">
    <source>
        <dbReference type="ARBA" id="ARBA00022801"/>
    </source>
</evidence>
<keyword evidence="7 13" id="KW-0418">Kinase</keyword>
<keyword evidence="8" id="KW-0378">Hydrolase</keyword>
<proteinExistence type="inferred from homology"/>
<evidence type="ECO:0000256" key="6">
    <source>
        <dbReference type="ARBA" id="ARBA00022741"/>
    </source>
</evidence>
<keyword evidence="1" id="KW-0329">Glyoxylate bypass</keyword>
<dbReference type="GO" id="GO:0006006">
    <property type="term" value="P:glucose metabolic process"/>
    <property type="evidence" value="ECO:0007669"/>
    <property type="project" value="InterPro"/>
</dbReference>
<dbReference type="GO" id="GO:0006099">
    <property type="term" value="P:tricarboxylic acid cycle"/>
    <property type="evidence" value="ECO:0007669"/>
    <property type="project" value="UniProtKB-KW"/>
</dbReference>
<dbReference type="InterPro" id="IPR010452">
    <property type="entry name" value="Isocitrate_DH_AceK"/>
</dbReference>